<dbReference type="GO" id="GO:0009451">
    <property type="term" value="P:RNA modification"/>
    <property type="evidence" value="ECO:0007669"/>
    <property type="project" value="InterPro"/>
</dbReference>
<feature type="repeat" description="PPR" evidence="2">
    <location>
        <begin position="282"/>
        <end position="316"/>
    </location>
</feature>
<evidence type="ECO:0000313" key="4">
    <source>
        <dbReference type="Proteomes" id="UP001187192"/>
    </source>
</evidence>
<feature type="repeat" description="PPR" evidence="2">
    <location>
        <begin position="78"/>
        <end position="108"/>
    </location>
</feature>
<dbReference type="Pfam" id="PF01535">
    <property type="entry name" value="PPR"/>
    <property type="match status" value="6"/>
</dbReference>
<dbReference type="InterPro" id="IPR011990">
    <property type="entry name" value="TPR-like_helical_dom_sf"/>
</dbReference>
<feature type="repeat" description="PPR" evidence="2">
    <location>
        <begin position="511"/>
        <end position="545"/>
    </location>
</feature>
<evidence type="ECO:0000313" key="3">
    <source>
        <dbReference type="EMBL" id="GMN33373.1"/>
    </source>
</evidence>
<dbReference type="GO" id="GO:0003723">
    <property type="term" value="F:RNA binding"/>
    <property type="evidence" value="ECO:0007669"/>
    <property type="project" value="InterPro"/>
</dbReference>
<gene>
    <name evidence="3" type="ORF">TIFTF001_004106</name>
</gene>
<dbReference type="PROSITE" id="PS51375">
    <property type="entry name" value="PPR"/>
    <property type="match status" value="4"/>
</dbReference>
<dbReference type="EMBL" id="BTGU01000004">
    <property type="protein sequence ID" value="GMN33373.1"/>
    <property type="molecule type" value="Genomic_DNA"/>
</dbReference>
<feature type="repeat" description="PPR" evidence="2">
    <location>
        <begin position="613"/>
        <end position="647"/>
    </location>
</feature>
<dbReference type="Pfam" id="PF13041">
    <property type="entry name" value="PPR_2"/>
    <property type="match status" value="3"/>
</dbReference>
<evidence type="ECO:0008006" key="5">
    <source>
        <dbReference type="Google" id="ProtNLM"/>
    </source>
</evidence>
<keyword evidence="1" id="KW-0677">Repeat</keyword>
<dbReference type="InterPro" id="IPR046960">
    <property type="entry name" value="PPR_At4g14850-like_plant"/>
</dbReference>
<dbReference type="FunFam" id="1.25.40.10:FF:000242">
    <property type="entry name" value="Pentatricopeptide repeat-containing protein"/>
    <property type="match status" value="1"/>
</dbReference>
<evidence type="ECO:0000256" key="2">
    <source>
        <dbReference type="PROSITE-ProRule" id="PRU00708"/>
    </source>
</evidence>
<dbReference type="NCBIfam" id="TIGR00756">
    <property type="entry name" value="PPR"/>
    <property type="match status" value="4"/>
</dbReference>
<comment type="caution">
    <text evidence="3">The sequence shown here is derived from an EMBL/GenBank/DDBJ whole genome shotgun (WGS) entry which is preliminary data.</text>
</comment>
<evidence type="ECO:0000256" key="1">
    <source>
        <dbReference type="ARBA" id="ARBA00022737"/>
    </source>
</evidence>
<dbReference type="InterPro" id="IPR002885">
    <property type="entry name" value="PPR_rpt"/>
</dbReference>
<protein>
    <recommendedName>
        <fullName evidence="5">Pentatricopeptide repeat-containing protein</fullName>
    </recommendedName>
</protein>
<keyword evidence="4" id="KW-1185">Reference proteome</keyword>
<name>A0AA87ZUA5_FICCA</name>
<dbReference type="FunFam" id="1.25.40.10:FF:001096">
    <property type="entry name" value="Pentatricopeptide repeat-containing protein"/>
    <property type="match status" value="1"/>
</dbReference>
<dbReference type="PANTHER" id="PTHR47926">
    <property type="entry name" value="PENTATRICOPEPTIDE REPEAT-CONTAINING PROTEIN"/>
    <property type="match status" value="1"/>
</dbReference>
<dbReference type="Gene3D" id="1.25.40.10">
    <property type="entry name" value="Tetratricopeptide repeat domain"/>
    <property type="match status" value="6"/>
</dbReference>
<dbReference type="AlphaFoldDB" id="A0AA87ZUA5"/>
<accession>A0AA87ZUA5</accession>
<dbReference type="FunFam" id="1.25.40.10:FF:000285">
    <property type="entry name" value="Pentatricopeptide repeat-containing protein, chloroplastic"/>
    <property type="match status" value="1"/>
</dbReference>
<dbReference type="PANTHER" id="PTHR47926:SF423">
    <property type="entry name" value="REPEAT-CONTAINING PROTEIN, PUTATIVE-RELATED"/>
    <property type="match status" value="1"/>
</dbReference>
<proteinExistence type="predicted"/>
<reference evidence="3" key="1">
    <citation type="submission" date="2023-07" db="EMBL/GenBank/DDBJ databases">
        <title>draft genome sequence of fig (Ficus carica).</title>
        <authorList>
            <person name="Takahashi T."/>
            <person name="Nishimura K."/>
        </authorList>
    </citation>
    <scope>NUCLEOTIDE SEQUENCE</scope>
</reference>
<organism evidence="3 4">
    <name type="scientific">Ficus carica</name>
    <name type="common">Common fig</name>
    <dbReference type="NCBI Taxonomy" id="3494"/>
    <lineage>
        <taxon>Eukaryota</taxon>
        <taxon>Viridiplantae</taxon>
        <taxon>Streptophyta</taxon>
        <taxon>Embryophyta</taxon>
        <taxon>Tracheophyta</taxon>
        <taxon>Spermatophyta</taxon>
        <taxon>Magnoliopsida</taxon>
        <taxon>eudicotyledons</taxon>
        <taxon>Gunneridae</taxon>
        <taxon>Pentapetalae</taxon>
        <taxon>rosids</taxon>
        <taxon>fabids</taxon>
        <taxon>Rosales</taxon>
        <taxon>Moraceae</taxon>
        <taxon>Ficeae</taxon>
        <taxon>Ficus</taxon>
    </lineage>
</organism>
<sequence length="740" mass="82110">MSFHGNLHQHHKRLLQLLHGCSKLRSLKATKLLHALSLTVGPIPDQTIFVNNNVMSMYASLGELSAVRKLFDKMLERNVVSYNTVIGAYSRCGHVEEAWKMLLEMRGGCGIALTQFTFGGLLSCESLDVCKGVQLQALTVKNGLFYADAFVGTALLGMYGRRGWLEEAVCTFEDMPWKSLVSWNTMISLLGRYGFVETSVFLFRELMRMEATLSKCSFVGVLSGFSCKLDLEFGEQIHGLVIKIGFGYEAVVVNSLMNMYVKCVGTCLAEKMFEEVPVPIRDVVTWNTIIGAVAKSERPERALDYFLKMSNGAVLPNTSTYLSLINCCMGLVIPFYGEVIHAKVIKNAFAFDVFVGSALVDLYAKCDNLEGAHRFFHEISGRNVVSWNALISGYSNKCSSTSIFLLREMLQLGYQPNESTFSAALKSSAALELQQLHCSITKMGYQNNAFVLSSLITSYAKNGLTSDALVFVTASDSPLLTVPFNISAGIYNKTGKYDEALKLLSLLEEPDSVSWNVMMAACARNDYYEEVFELFKQMNMLDIYPNNYTFVSILSVCATRCNLALGSSVHGLIIKKFFNLCDTFLCNVLIDMYGKCGDIRSATKIFNETTNRNLITWTALISALGLNGNAHEALERFREMELLGFLPDSVALNAVLTACRHGSLVSKGIEFFRQMAIRYGVEPEMQHYHNVVDLLAKSGHVGDAEKVIASMPFPPNAMIWRSLLEGSKRHKPAVVMPLAV</sequence>
<dbReference type="Proteomes" id="UP001187192">
    <property type="component" value="Unassembled WGS sequence"/>
</dbReference>